<accession>A0A644XQ39</accession>
<dbReference type="InterPro" id="IPR001761">
    <property type="entry name" value="Peripla_BP/Lac1_sug-bd_dom"/>
</dbReference>
<dbReference type="AlphaFoldDB" id="A0A644XQ39"/>
<dbReference type="InterPro" id="IPR036390">
    <property type="entry name" value="WH_DNA-bd_sf"/>
</dbReference>
<evidence type="ECO:0000259" key="5">
    <source>
        <dbReference type="PROSITE" id="PS50949"/>
    </source>
</evidence>
<name>A0A644XQ39_9ZZZZ</name>
<dbReference type="Pfam" id="PF00532">
    <property type="entry name" value="Peripla_BP_1"/>
    <property type="match status" value="1"/>
</dbReference>
<reference evidence="6" key="1">
    <citation type="submission" date="2019-08" db="EMBL/GenBank/DDBJ databases">
        <authorList>
            <person name="Kucharzyk K."/>
            <person name="Murdoch R.W."/>
            <person name="Higgins S."/>
            <person name="Loffler F."/>
        </authorList>
    </citation>
    <scope>NUCLEOTIDE SEQUENCE</scope>
</reference>
<comment type="caution">
    <text evidence="6">The sequence shown here is derived from an EMBL/GenBank/DDBJ whole genome shotgun (WGS) entry which is preliminary data.</text>
</comment>
<keyword evidence="4" id="KW-0804">Transcription</keyword>
<dbReference type="CDD" id="cd06267">
    <property type="entry name" value="PBP1_LacI_sugar_binding-like"/>
    <property type="match status" value="1"/>
</dbReference>
<dbReference type="CDD" id="cd07377">
    <property type="entry name" value="WHTH_GntR"/>
    <property type="match status" value="1"/>
</dbReference>
<dbReference type="SUPFAM" id="SSF53822">
    <property type="entry name" value="Periplasmic binding protein-like I"/>
    <property type="match status" value="1"/>
</dbReference>
<sequence length="371" mass="42629">MDTHSPNKRMPLYIQIKDFIIAEIEEGKLKPNEMIYSGQVLQDRFKVSKITTEKALQILLEEGVIYRIPGKGSFVSGKQAKSQVLENKKLNIAFVCPNLKSHHIMNIILGVEEIICSQGHNLLLRVTQGSFSKQKEILHELLEQKVDGIVFYPVEGKFYDDEIFRMKLTHFPFVLVDKMFDRIDTSYVVSNNEEGSYLGTQELIKKGHRKIAFFSQYAPASSSSIRSRIRGFVRALQDAGIEDPYHWVFDSFDEEVGVHLTYDEEHREKFIKRIRDFIQARPGITAVLAVSPGNLSYVVRGLRKVDAEFVKEVELAIFDIDEYLDISRTPMLCINQLSRQIGNEAARIILNQIENPQSIEKLMLDMEIKTI</sequence>
<dbReference type="InterPro" id="IPR036388">
    <property type="entry name" value="WH-like_DNA-bd_sf"/>
</dbReference>
<evidence type="ECO:0000256" key="2">
    <source>
        <dbReference type="ARBA" id="ARBA00023015"/>
    </source>
</evidence>
<dbReference type="SMART" id="SM00345">
    <property type="entry name" value="HTH_GNTR"/>
    <property type="match status" value="1"/>
</dbReference>
<feature type="domain" description="HTH gntR-type" evidence="5">
    <location>
        <begin position="10"/>
        <end position="78"/>
    </location>
</feature>
<evidence type="ECO:0000256" key="1">
    <source>
        <dbReference type="ARBA" id="ARBA00022491"/>
    </source>
</evidence>
<keyword evidence="3" id="KW-0238">DNA-binding</keyword>
<dbReference type="GO" id="GO:0000976">
    <property type="term" value="F:transcription cis-regulatory region binding"/>
    <property type="evidence" value="ECO:0007669"/>
    <property type="project" value="TreeGrafter"/>
</dbReference>
<dbReference type="GO" id="GO:0003700">
    <property type="term" value="F:DNA-binding transcription factor activity"/>
    <property type="evidence" value="ECO:0007669"/>
    <property type="project" value="InterPro"/>
</dbReference>
<dbReference type="PANTHER" id="PTHR30146:SF95">
    <property type="entry name" value="RIBOSE OPERON REPRESSOR"/>
    <property type="match status" value="1"/>
</dbReference>
<dbReference type="SUPFAM" id="SSF46785">
    <property type="entry name" value="Winged helix' DNA-binding domain"/>
    <property type="match status" value="1"/>
</dbReference>
<keyword evidence="1" id="KW-0678">Repressor</keyword>
<dbReference type="Pfam" id="PF00392">
    <property type="entry name" value="GntR"/>
    <property type="match status" value="1"/>
</dbReference>
<dbReference type="InterPro" id="IPR028082">
    <property type="entry name" value="Peripla_BP_I"/>
</dbReference>
<evidence type="ECO:0000256" key="4">
    <source>
        <dbReference type="ARBA" id="ARBA00023163"/>
    </source>
</evidence>
<organism evidence="6">
    <name type="scientific">bioreactor metagenome</name>
    <dbReference type="NCBI Taxonomy" id="1076179"/>
    <lineage>
        <taxon>unclassified sequences</taxon>
        <taxon>metagenomes</taxon>
        <taxon>ecological metagenomes</taxon>
    </lineage>
</organism>
<protein>
    <submittedName>
        <fullName evidence="6">Arabinose metabolism transcriptional repressor</fullName>
    </submittedName>
</protein>
<evidence type="ECO:0000256" key="3">
    <source>
        <dbReference type="ARBA" id="ARBA00023125"/>
    </source>
</evidence>
<keyword evidence="2" id="KW-0805">Transcription regulation</keyword>
<dbReference type="EMBL" id="VSSQ01002962">
    <property type="protein sequence ID" value="MPM18330.1"/>
    <property type="molecule type" value="Genomic_DNA"/>
</dbReference>
<dbReference type="InterPro" id="IPR000524">
    <property type="entry name" value="Tscrpt_reg_HTH_GntR"/>
</dbReference>
<dbReference type="PROSITE" id="PS50949">
    <property type="entry name" value="HTH_GNTR"/>
    <property type="match status" value="1"/>
</dbReference>
<evidence type="ECO:0000313" key="6">
    <source>
        <dbReference type="EMBL" id="MPM18330.1"/>
    </source>
</evidence>
<dbReference type="Gene3D" id="1.10.10.10">
    <property type="entry name" value="Winged helix-like DNA-binding domain superfamily/Winged helix DNA-binding domain"/>
    <property type="match status" value="1"/>
</dbReference>
<dbReference type="PANTHER" id="PTHR30146">
    <property type="entry name" value="LACI-RELATED TRANSCRIPTIONAL REPRESSOR"/>
    <property type="match status" value="1"/>
</dbReference>
<dbReference type="Gene3D" id="3.40.50.2300">
    <property type="match status" value="2"/>
</dbReference>
<proteinExistence type="predicted"/>
<gene>
    <name evidence="6" type="primary">araR_1</name>
    <name evidence="6" type="ORF">SDC9_64739</name>
</gene>